<protein>
    <recommendedName>
        <fullName evidence="1">Protein kinase domain-containing protein</fullName>
    </recommendedName>
</protein>
<dbReference type="PANTHER" id="PTHR38248:SF2">
    <property type="entry name" value="FUNK1 11"/>
    <property type="match status" value="1"/>
</dbReference>
<dbReference type="Gene3D" id="1.10.510.10">
    <property type="entry name" value="Transferase(Phosphotransferase) domain 1"/>
    <property type="match status" value="1"/>
</dbReference>
<dbReference type="Proteomes" id="UP000703269">
    <property type="component" value="Unassembled WGS sequence"/>
</dbReference>
<dbReference type="SUPFAM" id="SSF56112">
    <property type="entry name" value="Protein kinase-like (PK-like)"/>
    <property type="match status" value="1"/>
</dbReference>
<dbReference type="InterPro" id="IPR040976">
    <property type="entry name" value="Pkinase_fungal"/>
</dbReference>
<proteinExistence type="predicted"/>
<feature type="domain" description="Protein kinase" evidence="1">
    <location>
        <begin position="318"/>
        <end position="672"/>
    </location>
</feature>
<evidence type="ECO:0000259" key="1">
    <source>
        <dbReference type="PROSITE" id="PS50011"/>
    </source>
</evidence>
<reference evidence="2 3" key="1">
    <citation type="submission" date="2021-08" db="EMBL/GenBank/DDBJ databases">
        <title>Draft Genome Sequence of Phanerochaete sordida strain YK-624.</title>
        <authorList>
            <person name="Mori T."/>
            <person name="Dohra H."/>
            <person name="Suzuki T."/>
            <person name="Kawagishi H."/>
            <person name="Hirai H."/>
        </authorList>
    </citation>
    <scope>NUCLEOTIDE SEQUENCE [LARGE SCALE GENOMIC DNA]</scope>
    <source>
        <strain evidence="2 3">YK-624</strain>
    </source>
</reference>
<keyword evidence="3" id="KW-1185">Reference proteome</keyword>
<sequence length="712" mass="79850">MPSSGSSYIEGGGVNYMANSTRSTADIRKVLGADLANKQTTSRNLLRHYLRFESRAPEEDAWLVDCQHRLRSSQKVSESLQALQDIHEQFLNTGVRAERDMYDPLETIFDEVGSGANRKFHNTHSSSVAPEDTFPTFAPVKPDFILRQHSTNVTPTSKVLWRVILSCVEVKCSHKDGPNQKDDSVRTGTVKEIVSQAGDYSRIHLAHRPFQLFSISLLIYGPYFNVSVYDRGGVIHSPSMLMYTDKRVVTPEFIFVLRRMLHDLTPTELGRELLVGLHSGDESDTTGNHYPCFEVSGQPMKDLSAIKGPWLTVGRPIWTSYSLVGRGTTVWKVKAGTSGLKTFIMKSAWRHSDRRTESFIYGYMKTKGLLGLRGIADFLAGQDVSFDRNGQSTSLTVNALRPVDAFLEEDIVLHRVLLTSVGKPLWEFDDPEHLIRALIAVVTGIKALATYGILHRDLSIGNVLLSVDRRDGYEAFLTDFEFASIAAIVDENNPVTIVQVPGEKKRAPKTATNTHTRWTVKRGPQMTGTLQFMAIDILRNVAAFYDDLQAAQLVEHEVKHDLESLIWVADYALYRRAFERVKDLPQKDEGRVGVETALKTDYGQLNVRSIRNARRNAYTAARRGRSELQTERVWPVLQAVEPALTDIRTALLMMVADQDVASVEEAGMDPFKLGFMIKKHKPEMAMQTGTPITTDVFEGFLHSCLDMYCGVS</sequence>
<dbReference type="PANTHER" id="PTHR38248">
    <property type="entry name" value="FUNK1 6"/>
    <property type="match status" value="1"/>
</dbReference>
<dbReference type="AlphaFoldDB" id="A0A9P3LCQ9"/>
<dbReference type="PROSITE" id="PS00109">
    <property type="entry name" value="PROTEIN_KINASE_TYR"/>
    <property type="match status" value="1"/>
</dbReference>
<name>A0A9P3LCQ9_9APHY</name>
<dbReference type="InterPro" id="IPR011009">
    <property type="entry name" value="Kinase-like_dom_sf"/>
</dbReference>
<evidence type="ECO:0000313" key="3">
    <source>
        <dbReference type="Proteomes" id="UP000703269"/>
    </source>
</evidence>
<dbReference type="EMBL" id="BPQB01000014">
    <property type="protein sequence ID" value="GJE89829.1"/>
    <property type="molecule type" value="Genomic_DNA"/>
</dbReference>
<dbReference type="GO" id="GO:0004672">
    <property type="term" value="F:protein kinase activity"/>
    <property type="evidence" value="ECO:0007669"/>
    <property type="project" value="InterPro"/>
</dbReference>
<dbReference type="GO" id="GO:0005524">
    <property type="term" value="F:ATP binding"/>
    <property type="evidence" value="ECO:0007669"/>
    <property type="project" value="InterPro"/>
</dbReference>
<dbReference type="Pfam" id="PF17667">
    <property type="entry name" value="Pkinase_fungal"/>
    <property type="match status" value="1"/>
</dbReference>
<accession>A0A9P3LCQ9</accession>
<dbReference type="InterPro" id="IPR000719">
    <property type="entry name" value="Prot_kinase_dom"/>
</dbReference>
<organism evidence="2 3">
    <name type="scientific">Phanerochaete sordida</name>
    <dbReference type="NCBI Taxonomy" id="48140"/>
    <lineage>
        <taxon>Eukaryota</taxon>
        <taxon>Fungi</taxon>
        <taxon>Dikarya</taxon>
        <taxon>Basidiomycota</taxon>
        <taxon>Agaricomycotina</taxon>
        <taxon>Agaricomycetes</taxon>
        <taxon>Polyporales</taxon>
        <taxon>Phanerochaetaceae</taxon>
        <taxon>Phanerochaete</taxon>
    </lineage>
</organism>
<evidence type="ECO:0000313" key="2">
    <source>
        <dbReference type="EMBL" id="GJE89829.1"/>
    </source>
</evidence>
<dbReference type="InterPro" id="IPR008266">
    <property type="entry name" value="Tyr_kinase_AS"/>
</dbReference>
<gene>
    <name evidence="2" type="ORF">PsYK624_059380</name>
</gene>
<dbReference type="OrthoDB" id="3271155at2759"/>
<comment type="caution">
    <text evidence="2">The sequence shown here is derived from an EMBL/GenBank/DDBJ whole genome shotgun (WGS) entry which is preliminary data.</text>
</comment>
<dbReference type="PROSITE" id="PS50011">
    <property type="entry name" value="PROTEIN_KINASE_DOM"/>
    <property type="match status" value="1"/>
</dbReference>